<evidence type="ECO:0000313" key="2">
    <source>
        <dbReference type="Proteomes" id="UP000076096"/>
    </source>
</evidence>
<dbReference type="KEGG" id="stsi:A4E84_00145"/>
<evidence type="ECO:0008006" key="3">
    <source>
        <dbReference type="Google" id="ProtNLM"/>
    </source>
</evidence>
<dbReference type="RefSeq" id="WP_062924577.1">
    <property type="nucleotide sequence ID" value="NZ_CP015098.1"/>
</dbReference>
<dbReference type="AlphaFoldDB" id="A0A143BTE2"/>
<reference evidence="2" key="1">
    <citation type="submission" date="2016-04" db="EMBL/GenBank/DDBJ databases">
        <authorList>
            <person name="Zhang B."/>
        </authorList>
    </citation>
    <scope>NUCLEOTIDE SEQUENCE [LARGE SCALE GENOMIC DNA]</scope>
    <source>
        <strain evidence="2">S10</strain>
    </source>
</reference>
<sequence length="253" mass="27421">MPPRSRRQQATPQDELNEAARLADRIQHVGYTRRDIARIINRDPSLVSQFYTKNKGAAFVTALREVLTAIETAGITELPELAAIAARHTQRRTTASGSHARVRGKAVLITPSGSGTGRVGAQAIASGSARLRPLIAEAARRGLRLALTVRLAKTGYLLPSGSRTDSPGIRRDVIQRADHTEERSYGSAQTGGFDAADFARRVNAAAGDVTAAVHQWLVETGRIRADAHILHLEIRTWRPANRPRDTAPGPIRA</sequence>
<dbReference type="EMBL" id="CP015098">
    <property type="protein sequence ID" value="AMW08099.1"/>
    <property type="molecule type" value="Genomic_DNA"/>
</dbReference>
<proteinExistence type="predicted"/>
<accession>A0A143BTE2</accession>
<gene>
    <name evidence="1" type="ORF">A4E84_00145</name>
</gene>
<dbReference type="Proteomes" id="UP000076096">
    <property type="component" value="Chromosome"/>
</dbReference>
<keyword evidence="2" id="KW-1185">Reference proteome</keyword>
<dbReference type="STRING" id="1783515.A4E84_00145"/>
<organism evidence="1 2">
    <name type="scientific">Streptomyces qaidamensis</name>
    <dbReference type="NCBI Taxonomy" id="1783515"/>
    <lineage>
        <taxon>Bacteria</taxon>
        <taxon>Bacillati</taxon>
        <taxon>Actinomycetota</taxon>
        <taxon>Actinomycetes</taxon>
        <taxon>Kitasatosporales</taxon>
        <taxon>Streptomycetaceae</taxon>
        <taxon>Streptomyces</taxon>
        <taxon>Streptomyces aurantiacus group</taxon>
    </lineage>
</organism>
<name>A0A143BTE2_9ACTN</name>
<evidence type="ECO:0000313" key="1">
    <source>
        <dbReference type="EMBL" id="AMW08099.1"/>
    </source>
</evidence>
<protein>
    <recommendedName>
        <fullName evidence="3">Helix-turn-helix domain containing protein</fullName>
    </recommendedName>
</protein>